<name>A0A7X2MWU4_9CLOT</name>
<feature type="transmembrane region" description="Helical" evidence="1">
    <location>
        <begin position="136"/>
        <end position="157"/>
    </location>
</feature>
<feature type="transmembrane region" description="Helical" evidence="1">
    <location>
        <begin position="76"/>
        <end position="100"/>
    </location>
</feature>
<sequence>MRKLIIRYKFFLIMIIFTLIIFMINHDIGINVLNTAFSSLLQMLTVVPPIMIMLGLMDVWIPREKFMKHMGESSGISGILITILIASIAAGPMYAAFPFIPVLMRKGVKFSNILLFMNAWCVIKISTLLFEISGIGITFTFWRFVIDLPGVIIISLITEKMMKKDEIDNLYALAENL</sequence>
<dbReference type="EMBL" id="VULX01000003">
    <property type="protein sequence ID" value="MSR90548.1"/>
    <property type="molecule type" value="Genomic_DNA"/>
</dbReference>
<keyword evidence="1" id="KW-0472">Membrane</keyword>
<organism evidence="2 3">
    <name type="scientific">Inconstantimicrobium porci</name>
    <dbReference type="NCBI Taxonomy" id="2652291"/>
    <lineage>
        <taxon>Bacteria</taxon>
        <taxon>Bacillati</taxon>
        <taxon>Bacillota</taxon>
        <taxon>Clostridia</taxon>
        <taxon>Eubacteriales</taxon>
        <taxon>Clostridiaceae</taxon>
        <taxon>Inconstantimicrobium</taxon>
    </lineage>
</organism>
<accession>A0A7X2MWU4</accession>
<evidence type="ECO:0000256" key="1">
    <source>
        <dbReference type="SAM" id="Phobius"/>
    </source>
</evidence>
<feature type="transmembrane region" description="Helical" evidence="1">
    <location>
        <begin position="6"/>
        <end position="24"/>
    </location>
</feature>
<feature type="transmembrane region" description="Helical" evidence="1">
    <location>
        <begin position="112"/>
        <end position="130"/>
    </location>
</feature>
<feature type="transmembrane region" description="Helical" evidence="1">
    <location>
        <begin position="36"/>
        <end position="56"/>
    </location>
</feature>
<dbReference type="AlphaFoldDB" id="A0A7X2MWU4"/>
<keyword evidence="3" id="KW-1185">Reference proteome</keyword>
<gene>
    <name evidence="2" type="ORF">FYJ33_03740</name>
</gene>
<keyword evidence="1" id="KW-0812">Transmembrane</keyword>
<dbReference type="RefSeq" id="WP_154530435.1">
    <property type="nucleotide sequence ID" value="NZ_VULX01000003.1"/>
</dbReference>
<keyword evidence="1" id="KW-1133">Transmembrane helix</keyword>
<reference evidence="2 3" key="1">
    <citation type="submission" date="2019-08" db="EMBL/GenBank/DDBJ databases">
        <title>In-depth cultivation of the pig gut microbiome towards novel bacterial diversity and tailored functional studies.</title>
        <authorList>
            <person name="Wylensek D."/>
            <person name="Hitch T.C.A."/>
            <person name="Clavel T."/>
        </authorList>
    </citation>
    <scope>NUCLEOTIDE SEQUENCE [LARGE SCALE GENOMIC DNA]</scope>
    <source>
        <strain evidence="2 3">WCA-383-APC-5B</strain>
    </source>
</reference>
<protein>
    <submittedName>
        <fullName evidence="2">Permease</fullName>
    </submittedName>
</protein>
<proteinExistence type="predicted"/>
<dbReference type="Proteomes" id="UP000460287">
    <property type="component" value="Unassembled WGS sequence"/>
</dbReference>
<evidence type="ECO:0000313" key="3">
    <source>
        <dbReference type="Proteomes" id="UP000460287"/>
    </source>
</evidence>
<evidence type="ECO:0000313" key="2">
    <source>
        <dbReference type="EMBL" id="MSR90548.1"/>
    </source>
</evidence>
<comment type="caution">
    <text evidence="2">The sequence shown here is derived from an EMBL/GenBank/DDBJ whole genome shotgun (WGS) entry which is preliminary data.</text>
</comment>